<reference evidence="3" key="1">
    <citation type="submission" date="2025-08" db="UniProtKB">
        <authorList>
            <consortium name="RefSeq"/>
        </authorList>
    </citation>
    <scope>IDENTIFICATION</scope>
    <source>
        <tissue evidence="3">Whole organism</tissue>
    </source>
</reference>
<dbReference type="AlphaFoldDB" id="A0A8B7PA51"/>
<dbReference type="SUPFAM" id="SSF52777">
    <property type="entry name" value="CoA-dependent acyltransferases"/>
    <property type="match status" value="2"/>
</dbReference>
<dbReference type="OrthoDB" id="6370308at2759"/>
<evidence type="ECO:0000256" key="1">
    <source>
        <dbReference type="SAM" id="MobiDB-lite"/>
    </source>
</evidence>
<sequence>MVEEEAWVRPLSPGEVVHEIGQAKHQHQLCCYRLGLCSAEALMEDQITSALSALFRTCPHLRLCIVERGGELWFRNMAQESVDFSISSNTNAAEEIERQVTTSFVSSKGPVWRAVWLPFVEYVEDTEAEAEKNTSLPVEKTDKKTRANSKNSECQEKVAVDGVSRHWLPEVAEQFSHTSTLLLTFHHSITDGFTSLKTCEQLISLLNVTACAGKVPNCSQQIGEFSDGAETIRLVQERNAFLEKQPKLREMIERDIARISQFRSIFTDTFPISPEEQRNRTSSIVRRLSKDQTQKLMKFFREENIRFNSGFIALVNLTLVEMLKKKGVKQRLFEICSFNAINMRRYWNGDSSRALGCHFGPISLVMDTASSSVHQFLEYAHDVQTNMLDYIAQHRALDECLFLDVKRGTNHSNMDEFFASPPLHPQFWYSLTNMGEVSSLLQGLGDKVQLGWISRHNSFHRYNSTFVFAVHTYRKRLYFTMDFNARLLSKNVAEDVIATLTNLMFDIVRQMS</sequence>
<dbReference type="Proteomes" id="UP000694843">
    <property type="component" value="Unplaced"/>
</dbReference>
<accession>A0A8B7PA51</accession>
<dbReference type="InterPro" id="IPR052058">
    <property type="entry name" value="Alcohol_O-acetyltransferase"/>
</dbReference>
<proteinExistence type="predicted"/>
<name>A0A8B7PA51_HYAAZ</name>
<dbReference type="GeneID" id="108678955"/>
<feature type="region of interest" description="Disordered" evidence="1">
    <location>
        <begin position="130"/>
        <end position="150"/>
    </location>
</feature>
<dbReference type="PANTHER" id="PTHR28037:SF1">
    <property type="entry name" value="ALCOHOL O-ACETYLTRANSFERASE 1-RELATED"/>
    <property type="match status" value="1"/>
</dbReference>
<dbReference type="Gene3D" id="3.30.559.10">
    <property type="entry name" value="Chloramphenicol acetyltransferase-like domain"/>
    <property type="match status" value="1"/>
</dbReference>
<organism evidence="2 3">
    <name type="scientific">Hyalella azteca</name>
    <name type="common">Amphipod</name>
    <dbReference type="NCBI Taxonomy" id="294128"/>
    <lineage>
        <taxon>Eukaryota</taxon>
        <taxon>Metazoa</taxon>
        <taxon>Ecdysozoa</taxon>
        <taxon>Arthropoda</taxon>
        <taxon>Crustacea</taxon>
        <taxon>Multicrustacea</taxon>
        <taxon>Malacostraca</taxon>
        <taxon>Eumalacostraca</taxon>
        <taxon>Peracarida</taxon>
        <taxon>Amphipoda</taxon>
        <taxon>Senticaudata</taxon>
        <taxon>Talitrida</taxon>
        <taxon>Talitroidea</taxon>
        <taxon>Hyalellidae</taxon>
        <taxon>Hyalella</taxon>
    </lineage>
</organism>
<evidence type="ECO:0000313" key="3">
    <source>
        <dbReference type="RefSeq" id="XP_018022943.1"/>
    </source>
</evidence>
<evidence type="ECO:0000313" key="2">
    <source>
        <dbReference type="Proteomes" id="UP000694843"/>
    </source>
</evidence>
<dbReference type="PANTHER" id="PTHR28037">
    <property type="entry name" value="ALCOHOL O-ACETYLTRANSFERASE 1-RELATED"/>
    <property type="match status" value="1"/>
</dbReference>
<dbReference type="RefSeq" id="XP_018022943.1">
    <property type="nucleotide sequence ID" value="XM_018167454.2"/>
</dbReference>
<keyword evidence="2" id="KW-1185">Reference proteome</keyword>
<gene>
    <name evidence="3" type="primary">LOC108678955</name>
</gene>
<protein>
    <submittedName>
        <fullName evidence="3">Uncharacterized protein LOC108678955</fullName>
    </submittedName>
</protein>
<dbReference type="InterPro" id="IPR023213">
    <property type="entry name" value="CAT-like_dom_sf"/>
</dbReference>
<dbReference type="Gene3D" id="3.30.559.30">
    <property type="entry name" value="Nonribosomal peptide synthetase, condensation domain"/>
    <property type="match status" value="1"/>
</dbReference>
<dbReference type="KEGG" id="hazt:108678955"/>